<evidence type="ECO:0000256" key="8">
    <source>
        <dbReference type="ARBA" id="ARBA00032913"/>
    </source>
</evidence>
<keyword evidence="6 11" id="KW-1133">Transmembrane helix</keyword>
<evidence type="ECO:0000313" key="15">
    <source>
        <dbReference type="EMBL" id="CAF4217292.1"/>
    </source>
</evidence>
<dbReference type="Proteomes" id="UP000676336">
    <property type="component" value="Unassembled WGS sequence"/>
</dbReference>
<evidence type="ECO:0000256" key="3">
    <source>
        <dbReference type="ARBA" id="ARBA00017059"/>
    </source>
</evidence>
<organism evidence="12 16">
    <name type="scientific">Rotaria magnacalcarata</name>
    <dbReference type="NCBI Taxonomy" id="392030"/>
    <lineage>
        <taxon>Eukaryota</taxon>
        <taxon>Metazoa</taxon>
        <taxon>Spiralia</taxon>
        <taxon>Gnathifera</taxon>
        <taxon>Rotifera</taxon>
        <taxon>Eurotatoria</taxon>
        <taxon>Bdelloidea</taxon>
        <taxon>Philodinida</taxon>
        <taxon>Philodinidae</taxon>
        <taxon>Rotaria</taxon>
    </lineage>
</organism>
<evidence type="ECO:0000313" key="16">
    <source>
        <dbReference type="Proteomes" id="UP000663866"/>
    </source>
</evidence>
<keyword evidence="7 11" id="KW-0472">Membrane</keyword>
<evidence type="ECO:0000256" key="9">
    <source>
        <dbReference type="ARBA" id="ARBA00045204"/>
    </source>
</evidence>
<evidence type="ECO:0000256" key="11">
    <source>
        <dbReference type="SAM" id="Phobius"/>
    </source>
</evidence>
<dbReference type="Pfam" id="PF06645">
    <property type="entry name" value="SPC12"/>
    <property type="match status" value="1"/>
</dbReference>
<comment type="function">
    <text evidence="9">Component of the signal peptidase complex (SPC) which catalyzes the cleavage of N-terminal signal sequences from nascent proteins as they are translocated into the lumen of the endoplasmic reticulum. Dispensable for SPC enzymatic activity.</text>
</comment>
<evidence type="ECO:0000256" key="4">
    <source>
        <dbReference type="ARBA" id="ARBA00022692"/>
    </source>
</evidence>
<feature type="region of interest" description="Disordered" evidence="10">
    <location>
        <begin position="81"/>
        <end position="109"/>
    </location>
</feature>
<evidence type="ECO:0000256" key="7">
    <source>
        <dbReference type="ARBA" id="ARBA00023136"/>
    </source>
</evidence>
<evidence type="ECO:0000256" key="1">
    <source>
        <dbReference type="ARBA" id="ARBA00004477"/>
    </source>
</evidence>
<dbReference type="Proteomes" id="UP000663842">
    <property type="component" value="Unassembled WGS sequence"/>
</dbReference>
<evidence type="ECO:0000256" key="5">
    <source>
        <dbReference type="ARBA" id="ARBA00022824"/>
    </source>
</evidence>
<dbReference type="EMBL" id="CAJOBF010001086">
    <property type="protein sequence ID" value="CAF3911184.1"/>
    <property type="molecule type" value="Genomic_DNA"/>
</dbReference>
<accession>A0A819F850</accession>
<dbReference type="PANTHER" id="PTHR13202">
    <property type="entry name" value="MICROSOMAL SIGNAL PEPTIDASE 12 KDA SUBUNIT"/>
    <property type="match status" value="1"/>
</dbReference>
<keyword evidence="4 11" id="KW-0812">Transmembrane</keyword>
<dbReference type="EMBL" id="CAJOBG010000837">
    <property type="protein sequence ID" value="CAF3864102.1"/>
    <property type="molecule type" value="Genomic_DNA"/>
</dbReference>
<comment type="subcellular location">
    <subcellularLocation>
        <location evidence="1">Endoplasmic reticulum membrane</location>
        <topology evidence="1">Multi-pass membrane protein</topology>
    </subcellularLocation>
</comment>
<keyword evidence="5" id="KW-0256">Endoplasmic reticulum</keyword>
<feature type="compositionally biased region" description="Basic and acidic residues" evidence="10">
    <location>
        <begin position="98"/>
        <end position="109"/>
    </location>
</feature>
<dbReference type="GO" id="GO:0006465">
    <property type="term" value="P:signal peptide processing"/>
    <property type="evidence" value="ECO:0007669"/>
    <property type="project" value="InterPro"/>
</dbReference>
<evidence type="ECO:0000256" key="2">
    <source>
        <dbReference type="ARBA" id="ARBA00005245"/>
    </source>
</evidence>
<dbReference type="GO" id="GO:0005787">
    <property type="term" value="C:signal peptidase complex"/>
    <property type="evidence" value="ECO:0007669"/>
    <property type="project" value="InterPro"/>
</dbReference>
<feature type="transmembrane region" description="Helical" evidence="11">
    <location>
        <begin position="48"/>
        <end position="67"/>
    </location>
</feature>
<comment type="similarity">
    <text evidence="2">Belongs to the SPCS1 family.</text>
</comment>
<name>A0A819F850_9BILA</name>
<evidence type="ECO:0000313" key="13">
    <source>
        <dbReference type="EMBL" id="CAF3896242.1"/>
    </source>
</evidence>
<dbReference type="Proteomes" id="UP000663866">
    <property type="component" value="Unassembled WGS sequence"/>
</dbReference>
<dbReference type="InterPro" id="IPR009542">
    <property type="entry name" value="Spc1/SPCS1"/>
</dbReference>
<keyword evidence="16" id="KW-1185">Reference proteome</keyword>
<evidence type="ECO:0000313" key="12">
    <source>
        <dbReference type="EMBL" id="CAF3864102.1"/>
    </source>
</evidence>
<protein>
    <recommendedName>
        <fullName evidence="3">Signal peptidase complex subunit 1</fullName>
    </recommendedName>
    <alternativeName>
        <fullName evidence="8">Microsomal signal peptidase 12 kDa subunit</fullName>
    </alternativeName>
</protein>
<reference evidence="12" key="1">
    <citation type="submission" date="2021-02" db="EMBL/GenBank/DDBJ databases">
        <authorList>
            <person name="Nowell W R."/>
        </authorList>
    </citation>
    <scope>NUCLEOTIDE SEQUENCE</scope>
</reference>
<dbReference type="GO" id="GO:0045047">
    <property type="term" value="P:protein targeting to ER"/>
    <property type="evidence" value="ECO:0007669"/>
    <property type="project" value="TreeGrafter"/>
</dbReference>
<dbReference type="Proteomes" id="UP000681720">
    <property type="component" value="Unassembled WGS sequence"/>
</dbReference>
<dbReference type="PANTHER" id="PTHR13202:SF0">
    <property type="entry name" value="SIGNAL PEPTIDASE COMPLEX SUBUNIT 1"/>
    <property type="match status" value="1"/>
</dbReference>
<dbReference type="EMBL" id="CAJOBJ010001783">
    <property type="protein sequence ID" value="CAF3896242.1"/>
    <property type="molecule type" value="Genomic_DNA"/>
</dbReference>
<sequence length="109" mass="12551">MINIEWPFSTHMDFDGQKLAERLFQLIIILFASIGFFGAYILQQFSVAVYSVLFGAFISVLFILPPWPIYRKNPIEWQTDVNSSKENKNNSAGNSSNKDIRKSKTKKDE</sequence>
<proteinExistence type="inferred from homology"/>
<feature type="transmembrane region" description="Helical" evidence="11">
    <location>
        <begin position="23"/>
        <end position="42"/>
    </location>
</feature>
<evidence type="ECO:0000313" key="14">
    <source>
        <dbReference type="EMBL" id="CAF3911184.1"/>
    </source>
</evidence>
<evidence type="ECO:0000256" key="6">
    <source>
        <dbReference type="ARBA" id="ARBA00022989"/>
    </source>
</evidence>
<dbReference type="AlphaFoldDB" id="A0A819F850"/>
<dbReference type="EMBL" id="CAJOBI010021132">
    <property type="protein sequence ID" value="CAF4217292.1"/>
    <property type="molecule type" value="Genomic_DNA"/>
</dbReference>
<evidence type="ECO:0000256" key="10">
    <source>
        <dbReference type="SAM" id="MobiDB-lite"/>
    </source>
</evidence>
<comment type="caution">
    <text evidence="12">The sequence shown here is derived from an EMBL/GenBank/DDBJ whole genome shotgun (WGS) entry which is preliminary data.</text>
</comment>
<gene>
    <name evidence="13" type="ORF">GIL414_LOCUS6312</name>
    <name evidence="12" type="ORF">OVN521_LOCUS7549</name>
    <name evidence="15" type="ORF">SMN809_LOCUS22567</name>
    <name evidence="14" type="ORF">UXM345_LOCUS11087</name>
</gene>